<dbReference type="OrthoDB" id="10022108at2759"/>
<name>E9G9F8_DAPPU</name>
<sequence>MVKKLEHILALLHQHNSTVLNLQGKIINLEDRYHYHQAVRGPACSVLIANYAEGAKPAYRVSLTKVDQMIGVGLDGPLPQRVGQKDDKLYTTLKNPANDARAKDIMEKKGTSMFKLVSKSNTLHPAVALFVNLNFLPSLKNKLMYRNDDLNGKVHSCMKVYSKPGSDLGHVKIFLTCRETRDNLLFRGGVNVFNTRPHGYGRVQANCRAKEPRCDKCSGAHKTNKCTSTDKKCVNCNGPDYSGDKACPVQIKAVARYRVSLDRH</sequence>
<proteinExistence type="predicted"/>
<dbReference type="Proteomes" id="UP000000305">
    <property type="component" value="Unassembled WGS sequence"/>
</dbReference>
<protein>
    <submittedName>
        <fullName evidence="1">Uncharacterized protein</fullName>
    </submittedName>
</protein>
<evidence type="ECO:0000313" key="1">
    <source>
        <dbReference type="EMBL" id="EFX83882.1"/>
    </source>
</evidence>
<dbReference type="InParanoid" id="E9G9F8"/>
<dbReference type="KEGG" id="dpx:DAPPUDRAFT_100126"/>
<dbReference type="AlphaFoldDB" id="E9G9F8"/>
<gene>
    <name evidence="1" type="ORF">DAPPUDRAFT_100126</name>
</gene>
<keyword evidence="2" id="KW-1185">Reference proteome</keyword>
<dbReference type="EMBL" id="GL732536">
    <property type="protein sequence ID" value="EFX83882.1"/>
    <property type="molecule type" value="Genomic_DNA"/>
</dbReference>
<dbReference type="PhylomeDB" id="E9G9F8"/>
<accession>E9G9F8</accession>
<organism evidence="1 2">
    <name type="scientific">Daphnia pulex</name>
    <name type="common">Water flea</name>
    <dbReference type="NCBI Taxonomy" id="6669"/>
    <lineage>
        <taxon>Eukaryota</taxon>
        <taxon>Metazoa</taxon>
        <taxon>Ecdysozoa</taxon>
        <taxon>Arthropoda</taxon>
        <taxon>Crustacea</taxon>
        <taxon>Branchiopoda</taxon>
        <taxon>Diplostraca</taxon>
        <taxon>Cladocera</taxon>
        <taxon>Anomopoda</taxon>
        <taxon>Daphniidae</taxon>
        <taxon>Daphnia</taxon>
    </lineage>
</organism>
<dbReference type="HOGENOM" id="CLU_1054704_0_0_1"/>
<evidence type="ECO:0000313" key="2">
    <source>
        <dbReference type="Proteomes" id="UP000000305"/>
    </source>
</evidence>
<reference evidence="1 2" key="1">
    <citation type="journal article" date="2011" name="Science">
        <title>The ecoresponsive genome of Daphnia pulex.</title>
        <authorList>
            <person name="Colbourne J.K."/>
            <person name="Pfrender M.E."/>
            <person name="Gilbert D."/>
            <person name="Thomas W.K."/>
            <person name="Tucker A."/>
            <person name="Oakley T.H."/>
            <person name="Tokishita S."/>
            <person name="Aerts A."/>
            <person name="Arnold G.J."/>
            <person name="Basu M.K."/>
            <person name="Bauer D.J."/>
            <person name="Caceres C.E."/>
            <person name="Carmel L."/>
            <person name="Casola C."/>
            <person name="Choi J.H."/>
            <person name="Detter J.C."/>
            <person name="Dong Q."/>
            <person name="Dusheyko S."/>
            <person name="Eads B.D."/>
            <person name="Frohlich T."/>
            <person name="Geiler-Samerotte K.A."/>
            <person name="Gerlach D."/>
            <person name="Hatcher P."/>
            <person name="Jogdeo S."/>
            <person name="Krijgsveld J."/>
            <person name="Kriventseva E.V."/>
            <person name="Kultz D."/>
            <person name="Laforsch C."/>
            <person name="Lindquist E."/>
            <person name="Lopez J."/>
            <person name="Manak J.R."/>
            <person name="Muller J."/>
            <person name="Pangilinan J."/>
            <person name="Patwardhan R.P."/>
            <person name="Pitluck S."/>
            <person name="Pritham E.J."/>
            <person name="Rechtsteiner A."/>
            <person name="Rho M."/>
            <person name="Rogozin I.B."/>
            <person name="Sakarya O."/>
            <person name="Salamov A."/>
            <person name="Schaack S."/>
            <person name="Shapiro H."/>
            <person name="Shiga Y."/>
            <person name="Skalitzky C."/>
            <person name="Smith Z."/>
            <person name="Souvorov A."/>
            <person name="Sung W."/>
            <person name="Tang Z."/>
            <person name="Tsuchiya D."/>
            <person name="Tu H."/>
            <person name="Vos H."/>
            <person name="Wang M."/>
            <person name="Wolf Y.I."/>
            <person name="Yamagata H."/>
            <person name="Yamada T."/>
            <person name="Ye Y."/>
            <person name="Shaw J.R."/>
            <person name="Andrews J."/>
            <person name="Crease T.J."/>
            <person name="Tang H."/>
            <person name="Lucas S.M."/>
            <person name="Robertson H.M."/>
            <person name="Bork P."/>
            <person name="Koonin E.V."/>
            <person name="Zdobnov E.M."/>
            <person name="Grigoriev I.V."/>
            <person name="Lynch M."/>
            <person name="Boore J.L."/>
        </authorList>
    </citation>
    <scope>NUCLEOTIDE SEQUENCE [LARGE SCALE GENOMIC DNA]</scope>
</reference>